<dbReference type="EMBL" id="JANPWB010000005">
    <property type="protein sequence ID" value="KAJ1188622.1"/>
    <property type="molecule type" value="Genomic_DNA"/>
</dbReference>
<feature type="region of interest" description="Disordered" evidence="1">
    <location>
        <begin position="54"/>
        <end position="88"/>
    </location>
</feature>
<gene>
    <name evidence="2" type="ORF">NDU88_005381</name>
</gene>
<feature type="compositionally biased region" description="Low complexity" evidence="1">
    <location>
        <begin position="60"/>
        <end position="75"/>
    </location>
</feature>
<comment type="caution">
    <text evidence="2">The sequence shown here is derived from an EMBL/GenBank/DDBJ whole genome shotgun (WGS) entry which is preliminary data.</text>
</comment>
<proteinExistence type="predicted"/>
<dbReference type="Proteomes" id="UP001066276">
    <property type="component" value="Chromosome 3_1"/>
</dbReference>
<dbReference type="AlphaFoldDB" id="A0AAV7UIM0"/>
<protein>
    <submittedName>
        <fullName evidence="2">Uncharacterized protein</fullName>
    </submittedName>
</protein>
<keyword evidence="3" id="KW-1185">Reference proteome</keyword>
<evidence type="ECO:0000256" key="1">
    <source>
        <dbReference type="SAM" id="MobiDB-lite"/>
    </source>
</evidence>
<evidence type="ECO:0000313" key="2">
    <source>
        <dbReference type="EMBL" id="KAJ1188622.1"/>
    </source>
</evidence>
<reference evidence="2" key="1">
    <citation type="journal article" date="2022" name="bioRxiv">
        <title>Sequencing and chromosome-scale assembly of the giantPleurodeles waltlgenome.</title>
        <authorList>
            <person name="Brown T."/>
            <person name="Elewa A."/>
            <person name="Iarovenko S."/>
            <person name="Subramanian E."/>
            <person name="Araus A.J."/>
            <person name="Petzold A."/>
            <person name="Susuki M."/>
            <person name="Suzuki K.-i.T."/>
            <person name="Hayashi T."/>
            <person name="Toyoda A."/>
            <person name="Oliveira C."/>
            <person name="Osipova E."/>
            <person name="Leigh N.D."/>
            <person name="Simon A."/>
            <person name="Yun M.H."/>
        </authorList>
    </citation>
    <scope>NUCLEOTIDE SEQUENCE</scope>
    <source>
        <strain evidence="2">20211129_DDA</strain>
        <tissue evidence="2">Liver</tissue>
    </source>
</reference>
<accession>A0AAV7UIM0</accession>
<evidence type="ECO:0000313" key="3">
    <source>
        <dbReference type="Proteomes" id="UP001066276"/>
    </source>
</evidence>
<name>A0AAV7UIM0_PLEWA</name>
<organism evidence="2 3">
    <name type="scientific">Pleurodeles waltl</name>
    <name type="common">Iberian ribbed newt</name>
    <dbReference type="NCBI Taxonomy" id="8319"/>
    <lineage>
        <taxon>Eukaryota</taxon>
        <taxon>Metazoa</taxon>
        <taxon>Chordata</taxon>
        <taxon>Craniata</taxon>
        <taxon>Vertebrata</taxon>
        <taxon>Euteleostomi</taxon>
        <taxon>Amphibia</taxon>
        <taxon>Batrachia</taxon>
        <taxon>Caudata</taxon>
        <taxon>Salamandroidea</taxon>
        <taxon>Salamandridae</taxon>
        <taxon>Pleurodelinae</taxon>
        <taxon>Pleurodeles</taxon>
    </lineage>
</organism>
<sequence length="88" mass="9775">MPVQRSHFSPLRIYFSIASRAASRINPVFSHSPDTLRPVGRRLISLFRSTQHWYGQRQGPASTPRSAAQTARAAQAPPPLDAPANIKR</sequence>